<proteinExistence type="predicted"/>
<protein>
    <submittedName>
        <fullName evidence="1">Uncharacterized protein</fullName>
    </submittedName>
</protein>
<dbReference type="HOGENOM" id="CLU_3108963_0_0_1"/>
<dbReference type="AlphaFoldDB" id="C1M2M5"/>
<dbReference type="KEGG" id="smm:Smp_192040"/>
<name>C1M2M5_SCHMA</name>
<dbReference type="RefSeq" id="XP_018644102.1">
    <property type="nucleotide sequence ID" value="XM_018792379.1"/>
</dbReference>
<dbReference type="WBParaSite" id="Smp_192040.1">
    <property type="protein sequence ID" value="Smp_192040.1"/>
    <property type="gene ID" value="Smp_192040"/>
</dbReference>
<evidence type="ECO:0000313" key="1">
    <source>
        <dbReference type="WBParaSite" id="Smp_192040.1"/>
    </source>
</evidence>
<dbReference type="InParanoid" id="C1M2M5"/>
<organism evidence="1">
    <name type="scientific">Schistosoma mansoni</name>
    <name type="common">Blood fluke</name>
    <dbReference type="NCBI Taxonomy" id="6183"/>
    <lineage>
        <taxon>Eukaryota</taxon>
        <taxon>Metazoa</taxon>
        <taxon>Spiralia</taxon>
        <taxon>Lophotrochozoa</taxon>
        <taxon>Platyhelminthes</taxon>
        <taxon>Trematoda</taxon>
        <taxon>Digenea</taxon>
        <taxon>Strigeidida</taxon>
        <taxon>Schistosomatoidea</taxon>
        <taxon>Schistosomatidae</taxon>
        <taxon>Schistosoma</taxon>
    </lineage>
</organism>
<dbReference type="CTD" id="8346811"/>
<dbReference type="OrthoDB" id="6264299at2759"/>
<reference evidence="1" key="1">
    <citation type="submission" date="2018-12" db="UniProtKB">
        <authorList>
            <consortium name="WormBaseParasite"/>
        </authorList>
    </citation>
    <scope>IDENTIFICATION</scope>
    <source>
        <strain evidence="1">Puerto Rican</strain>
    </source>
</reference>
<accession>C1M2M5</accession>
<dbReference type="GeneID" id="8346811"/>
<sequence>MSEESIKYVHSLQQATKVAFPSVDVIIREELLRARFTEGLMPGALRRQFPT</sequence>